<evidence type="ECO:0000313" key="2">
    <source>
        <dbReference type="Proteomes" id="UP001057402"/>
    </source>
</evidence>
<organism evidence="1 2">
    <name type="scientific">Melastoma candidum</name>
    <dbReference type="NCBI Taxonomy" id="119954"/>
    <lineage>
        <taxon>Eukaryota</taxon>
        <taxon>Viridiplantae</taxon>
        <taxon>Streptophyta</taxon>
        <taxon>Embryophyta</taxon>
        <taxon>Tracheophyta</taxon>
        <taxon>Spermatophyta</taxon>
        <taxon>Magnoliopsida</taxon>
        <taxon>eudicotyledons</taxon>
        <taxon>Gunneridae</taxon>
        <taxon>Pentapetalae</taxon>
        <taxon>rosids</taxon>
        <taxon>malvids</taxon>
        <taxon>Myrtales</taxon>
        <taxon>Melastomataceae</taxon>
        <taxon>Melastomatoideae</taxon>
        <taxon>Melastomateae</taxon>
        <taxon>Melastoma</taxon>
    </lineage>
</organism>
<comment type="caution">
    <text evidence="1">The sequence shown here is derived from an EMBL/GenBank/DDBJ whole genome shotgun (WGS) entry which is preliminary data.</text>
</comment>
<dbReference type="Proteomes" id="UP001057402">
    <property type="component" value="Chromosome 2"/>
</dbReference>
<reference evidence="2" key="1">
    <citation type="journal article" date="2023" name="Front. Plant Sci.">
        <title>Chromosomal-level genome assembly of Melastoma candidum provides insights into trichome evolution.</title>
        <authorList>
            <person name="Zhong Y."/>
            <person name="Wu W."/>
            <person name="Sun C."/>
            <person name="Zou P."/>
            <person name="Liu Y."/>
            <person name="Dai S."/>
            <person name="Zhou R."/>
        </authorList>
    </citation>
    <scope>NUCLEOTIDE SEQUENCE [LARGE SCALE GENOMIC DNA]</scope>
</reference>
<evidence type="ECO:0000313" key="1">
    <source>
        <dbReference type="EMBL" id="KAI4387278.1"/>
    </source>
</evidence>
<name>A0ACB9S9E6_9MYRT</name>
<keyword evidence="2" id="KW-1185">Reference proteome</keyword>
<proteinExistence type="predicted"/>
<gene>
    <name evidence="1" type="ORF">MLD38_005121</name>
</gene>
<dbReference type="EMBL" id="CM042881">
    <property type="protein sequence ID" value="KAI4387278.1"/>
    <property type="molecule type" value="Genomic_DNA"/>
</dbReference>
<protein>
    <submittedName>
        <fullName evidence="1">Uncharacterized protein</fullName>
    </submittedName>
</protein>
<sequence>MNPETADWSGFQYNNPDSAKKKMGQDHHLVELLWQNGQVVMHSQTNRKPSPNRGDPRQPPCRHDDWGARAVGSVGNTCSTIQDDEMEGWIHCPVEDSFEKEFCSQFFGDIPLQNPMDVDKPIRQSEHDKAVNLGSAIGSSQHPNTRNGTMVPDVPGSQMPPPRFQFPDPTRPVYDNSSGGSQKIINFSQFAPPLKSSGVLSQVDVWECSGMTVGSSRCGSNQIPNELPDQSHASSSGVGTAGPLSTGLVQEGDCNLLSSFQIEGRKTDTLEPTLTSSSGGSGSSFRGTVKQGVDAGVGPKRKGREGEESECQSEALEIETSGGKKLITRSGRSTRKSRAAEVHNLSERRRRDRINKKMKALQELIPHCNKTDKASMLDEAIEYLKSLQLQLQVMWMGGGGMAPMMFPGALHYMSSMSMAICPPTMPTVHGNIHMPRIPMVNQSFPGAPTMSQGMFGQTPVLNPMNFPNQMLNPSFPEQFARYMAMHNIQAPPQPGKMFKFDDQGAQQNQTNSPSGSSSGRAADGASSGKIG</sequence>
<accession>A0ACB9S9E6</accession>